<keyword evidence="3" id="KW-0964">Secreted</keyword>
<dbReference type="GO" id="GO:0004566">
    <property type="term" value="F:beta-glucuronidase activity"/>
    <property type="evidence" value="ECO:0007669"/>
    <property type="project" value="TreeGrafter"/>
</dbReference>
<evidence type="ECO:0000256" key="7">
    <source>
        <dbReference type="ARBA" id="ARBA00023180"/>
    </source>
</evidence>
<evidence type="ECO:0000256" key="3">
    <source>
        <dbReference type="ARBA" id="ARBA00022525"/>
    </source>
</evidence>
<dbReference type="PANTHER" id="PTHR14363">
    <property type="entry name" value="HEPARANASE-RELATED"/>
    <property type="match status" value="1"/>
</dbReference>
<dbReference type="EMBL" id="JAUIZM010000007">
    <property type="protein sequence ID" value="KAK1373414.1"/>
    <property type="molecule type" value="Genomic_DNA"/>
</dbReference>
<accession>A0AAD8MHU5</accession>
<evidence type="ECO:0000256" key="1">
    <source>
        <dbReference type="ARBA" id="ARBA00004613"/>
    </source>
</evidence>
<gene>
    <name evidence="12" type="ORF">POM88_029607</name>
</gene>
<evidence type="ECO:0000256" key="5">
    <source>
        <dbReference type="ARBA" id="ARBA00022801"/>
    </source>
</evidence>
<evidence type="ECO:0000256" key="10">
    <source>
        <dbReference type="ARBA" id="ARBA00055929"/>
    </source>
</evidence>
<dbReference type="Proteomes" id="UP001237642">
    <property type="component" value="Unassembled WGS sequence"/>
</dbReference>
<dbReference type="InterPro" id="IPR017853">
    <property type="entry name" value="GH"/>
</dbReference>
<dbReference type="GO" id="GO:0009505">
    <property type="term" value="C:plant-type cell wall"/>
    <property type="evidence" value="ECO:0007669"/>
    <property type="project" value="TreeGrafter"/>
</dbReference>
<feature type="signal peptide" evidence="11">
    <location>
        <begin position="1"/>
        <end position="19"/>
    </location>
</feature>
<evidence type="ECO:0000313" key="12">
    <source>
        <dbReference type="EMBL" id="KAK1373414.1"/>
    </source>
</evidence>
<dbReference type="AlphaFoldDB" id="A0AAD8MHU5"/>
<feature type="chain" id="PRO_5041956329" evidence="11">
    <location>
        <begin position="20"/>
        <end position="541"/>
    </location>
</feature>
<comment type="similarity">
    <text evidence="2">Belongs to the glycosyl hydrolase 79 family.</text>
</comment>
<keyword evidence="7" id="KW-0325">Glycoprotein</keyword>
<evidence type="ECO:0000256" key="2">
    <source>
        <dbReference type="ARBA" id="ARBA00009800"/>
    </source>
</evidence>
<evidence type="ECO:0000313" key="13">
    <source>
        <dbReference type="Proteomes" id="UP001237642"/>
    </source>
</evidence>
<keyword evidence="6" id="KW-0472">Membrane</keyword>
<evidence type="ECO:0000256" key="9">
    <source>
        <dbReference type="ARBA" id="ARBA00023765"/>
    </source>
</evidence>
<protein>
    <submittedName>
        <fullName evidence="12">Heparanase-like protein 1</fullName>
    </submittedName>
</protein>
<keyword evidence="4 11" id="KW-0732">Signal</keyword>
<comment type="caution">
    <text evidence="12">The sequence shown here is derived from an EMBL/GenBank/DDBJ whole genome shotgun (WGS) entry which is preliminary data.</text>
</comment>
<dbReference type="FunFam" id="3.20.20.80:FF:000023">
    <property type="entry name" value="heparanase-like protein 3"/>
    <property type="match status" value="1"/>
</dbReference>
<reference evidence="12" key="2">
    <citation type="submission" date="2023-05" db="EMBL/GenBank/DDBJ databases">
        <authorList>
            <person name="Schelkunov M.I."/>
        </authorList>
    </citation>
    <scope>NUCLEOTIDE SEQUENCE</scope>
    <source>
        <strain evidence="12">Hsosn_3</strain>
        <tissue evidence="12">Leaf</tissue>
    </source>
</reference>
<evidence type="ECO:0000256" key="11">
    <source>
        <dbReference type="SAM" id="SignalP"/>
    </source>
</evidence>
<dbReference type="GO" id="GO:0005576">
    <property type="term" value="C:extracellular region"/>
    <property type="evidence" value="ECO:0007669"/>
    <property type="project" value="UniProtKB-SubCell"/>
</dbReference>
<sequence>MGCFTLLFFFMAFLSCIVAQNVEDAELVVNSTALLTETDENYICATIDWWPHDKCNYNHCPWGYSSAINLDLDHPLLSKAIEAFKRLRIRIGGSLQDQVKYDVGNLNSPCHPFAKESSGLFGFSKGCLHMNRWDDLNNFFIKTGALMTFGLNALYGRHKIRQGLWGGDWNSSNTQDFIKFTISKGYQIDSWEFGNELSGKGIGASVGAEQYGKDIIRLKAILDKLYKNFHPKPLLVAPGGFYEKEWYDKLLKVSGSEVVNVMTHHIYNLGPGVDPNLVNKILNPVHLSRVTKTFSSLEQTIQTNGPWASAWVGESGGAYNSGGRHVSDTFVNSFWYLDQLGIAAKYNTKVYCRQTLIGGHYGLINATTLVPNPDYYSALLWHRLMGKGVLSVESNASPHLRSYAHCSKGRAGVTLLLINLSNQTYFRTSVQTTSSSMFNAGKEAGKRKNTVVHHLKNTVSWIGGKPSSDGDMYREEYHLTPKDGEIQNKIMHLNGVPLVLTDDGDIPNLAPVHVNINSPLSVDPLSIKFIVLPNFNAPGCE</sequence>
<comment type="subcellular location">
    <subcellularLocation>
        <location evidence="9">Lysosome membrane</location>
        <topology evidence="9">Peripheral membrane protein</topology>
    </subcellularLocation>
    <subcellularLocation>
        <location evidence="1">Secreted</location>
    </subcellularLocation>
</comment>
<dbReference type="GO" id="GO:0005765">
    <property type="term" value="C:lysosomal membrane"/>
    <property type="evidence" value="ECO:0007669"/>
    <property type="project" value="UniProtKB-SubCell"/>
</dbReference>
<comment type="function">
    <text evidence="10">Endoglycosidase which is a cell surface and extracellular matrix-degrading enzyme. Cleaves heparan sulfate proteoglycans (HSPGs) into heparan sulfate side chains and core proteoglycans.</text>
</comment>
<keyword evidence="5" id="KW-0378">Hydrolase</keyword>
<dbReference type="Pfam" id="PF03662">
    <property type="entry name" value="Glyco_hydro_79n"/>
    <property type="match status" value="1"/>
</dbReference>
<name>A0AAD8MHU5_9APIA</name>
<dbReference type="SUPFAM" id="SSF51445">
    <property type="entry name" value="(Trans)glycosidases"/>
    <property type="match status" value="1"/>
</dbReference>
<proteinExistence type="inferred from homology"/>
<keyword evidence="8" id="KW-0458">Lysosome</keyword>
<keyword evidence="13" id="KW-1185">Reference proteome</keyword>
<dbReference type="InterPro" id="IPR005199">
    <property type="entry name" value="Glyco_hydro_79"/>
</dbReference>
<evidence type="ECO:0000256" key="8">
    <source>
        <dbReference type="ARBA" id="ARBA00023228"/>
    </source>
</evidence>
<dbReference type="PANTHER" id="PTHR14363:SF21">
    <property type="entry name" value="HEPARANASE-LIKE PROTEIN 1"/>
    <property type="match status" value="1"/>
</dbReference>
<evidence type="ECO:0000256" key="4">
    <source>
        <dbReference type="ARBA" id="ARBA00022729"/>
    </source>
</evidence>
<organism evidence="12 13">
    <name type="scientific">Heracleum sosnowskyi</name>
    <dbReference type="NCBI Taxonomy" id="360622"/>
    <lineage>
        <taxon>Eukaryota</taxon>
        <taxon>Viridiplantae</taxon>
        <taxon>Streptophyta</taxon>
        <taxon>Embryophyta</taxon>
        <taxon>Tracheophyta</taxon>
        <taxon>Spermatophyta</taxon>
        <taxon>Magnoliopsida</taxon>
        <taxon>eudicotyledons</taxon>
        <taxon>Gunneridae</taxon>
        <taxon>Pentapetalae</taxon>
        <taxon>asterids</taxon>
        <taxon>campanulids</taxon>
        <taxon>Apiales</taxon>
        <taxon>Apiaceae</taxon>
        <taxon>Apioideae</taxon>
        <taxon>apioid superclade</taxon>
        <taxon>Tordylieae</taxon>
        <taxon>Tordyliinae</taxon>
        <taxon>Heracleum</taxon>
    </lineage>
</organism>
<evidence type="ECO:0000256" key="6">
    <source>
        <dbReference type="ARBA" id="ARBA00023136"/>
    </source>
</evidence>
<reference evidence="12" key="1">
    <citation type="submission" date="2023-02" db="EMBL/GenBank/DDBJ databases">
        <title>Genome of toxic invasive species Heracleum sosnowskyi carries increased number of genes despite the absence of recent whole-genome duplications.</title>
        <authorList>
            <person name="Schelkunov M."/>
            <person name="Shtratnikova V."/>
            <person name="Makarenko M."/>
            <person name="Klepikova A."/>
            <person name="Omelchenko D."/>
            <person name="Novikova G."/>
            <person name="Obukhova E."/>
            <person name="Bogdanov V."/>
            <person name="Penin A."/>
            <person name="Logacheva M."/>
        </authorList>
    </citation>
    <scope>NUCLEOTIDE SEQUENCE</scope>
    <source>
        <strain evidence="12">Hsosn_3</strain>
        <tissue evidence="12">Leaf</tissue>
    </source>
</reference>
<dbReference type="Gene3D" id="3.20.20.80">
    <property type="entry name" value="Glycosidases"/>
    <property type="match status" value="1"/>
</dbReference>